<keyword evidence="2" id="KW-1185">Reference proteome</keyword>
<reference evidence="1" key="1">
    <citation type="journal article" date="2020" name="Stud. Mycol.">
        <title>101 Dothideomycetes genomes: a test case for predicting lifestyles and emergence of pathogens.</title>
        <authorList>
            <person name="Haridas S."/>
            <person name="Albert R."/>
            <person name="Binder M."/>
            <person name="Bloem J."/>
            <person name="Labutti K."/>
            <person name="Salamov A."/>
            <person name="Andreopoulos B."/>
            <person name="Baker S."/>
            <person name="Barry K."/>
            <person name="Bills G."/>
            <person name="Bluhm B."/>
            <person name="Cannon C."/>
            <person name="Castanera R."/>
            <person name="Culley D."/>
            <person name="Daum C."/>
            <person name="Ezra D."/>
            <person name="Gonzalez J."/>
            <person name="Henrissat B."/>
            <person name="Kuo A."/>
            <person name="Liang C."/>
            <person name="Lipzen A."/>
            <person name="Lutzoni F."/>
            <person name="Magnuson J."/>
            <person name="Mondo S."/>
            <person name="Nolan M."/>
            <person name="Ohm R."/>
            <person name="Pangilinan J."/>
            <person name="Park H.-J."/>
            <person name="Ramirez L."/>
            <person name="Alfaro M."/>
            <person name="Sun H."/>
            <person name="Tritt A."/>
            <person name="Yoshinaga Y."/>
            <person name="Zwiers L.-H."/>
            <person name="Turgeon B."/>
            <person name="Goodwin S."/>
            <person name="Spatafora J."/>
            <person name="Crous P."/>
            <person name="Grigoriev I."/>
        </authorList>
    </citation>
    <scope>NUCLEOTIDE SEQUENCE</scope>
    <source>
        <strain evidence="1">ATCC 200398</strain>
    </source>
</reference>
<accession>A0ACB6R082</accession>
<evidence type="ECO:0000313" key="2">
    <source>
        <dbReference type="Proteomes" id="UP000799755"/>
    </source>
</evidence>
<gene>
    <name evidence="1" type="ORF">BDR25DRAFT_312607</name>
</gene>
<organism evidence="1 2">
    <name type="scientific">Lindgomyces ingoldianus</name>
    <dbReference type="NCBI Taxonomy" id="673940"/>
    <lineage>
        <taxon>Eukaryota</taxon>
        <taxon>Fungi</taxon>
        <taxon>Dikarya</taxon>
        <taxon>Ascomycota</taxon>
        <taxon>Pezizomycotina</taxon>
        <taxon>Dothideomycetes</taxon>
        <taxon>Pleosporomycetidae</taxon>
        <taxon>Pleosporales</taxon>
        <taxon>Lindgomycetaceae</taxon>
        <taxon>Lindgomyces</taxon>
    </lineage>
</organism>
<dbReference type="EMBL" id="MU003501">
    <property type="protein sequence ID" value="KAF2472683.1"/>
    <property type="molecule type" value="Genomic_DNA"/>
</dbReference>
<dbReference type="Proteomes" id="UP000799755">
    <property type="component" value="Unassembled WGS sequence"/>
</dbReference>
<comment type="caution">
    <text evidence="1">The sequence shown here is derived from an EMBL/GenBank/DDBJ whole genome shotgun (WGS) entry which is preliminary data.</text>
</comment>
<sequence length="155" mass="16945">MPRFPPSPSRQLLKILRIRHIAFLQGSVMRATEQLGLQGATIQGVIQRQQREEEVPQEQGQLAADRRNLSIQYSRYMGNPRRAQPAAGRERARMPGAGDWPASEAAGSAGTQRRLEHLSNPAKPIGIQPRQFNRLTEGLRGLVLAGGVAAVPVVG</sequence>
<protein>
    <submittedName>
        <fullName evidence="1">Uncharacterized protein</fullName>
    </submittedName>
</protein>
<evidence type="ECO:0000313" key="1">
    <source>
        <dbReference type="EMBL" id="KAF2472683.1"/>
    </source>
</evidence>
<proteinExistence type="predicted"/>
<name>A0ACB6R082_9PLEO</name>